<proteinExistence type="predicted"/>
<evidence type="ECO:0000313" key="1">
    <source>
        <dbReference type="EMBL" id="GBN50532.1"/>
    </source>
</evidence>
<organism evidence="1 2">
    <name type="scientific">Araneus ventricosus</name>
    <name type="common">Orbweaver spider</name>
    <name type="synonym">Epeira ventricosa</name>
    <dbReference type="NCBI Taxonomy" id="182803"/>
    <lineage>
        <taxon>Eukaryota</taxon>
        <taxon>Metazoa</taxon>
        <taxon>Ecdysozoa</taxon>
        <taxon>Arthropoda</taxon>
        <taxon>Chelicerata</taxon>
        <taxon>Arachnida</taxon>
        <taxon>Araneae</taxon>
        <taxon>Araneomorphae</taxon>
        <taxon>Entelegynae</taxon>
        <taxon>Araneoidea</taxon>
        <taxon>Araneidae</taxon>
        <taxon>Araneus</taxon>
    </lineage>
</organism>
<gene>
    <name evidence="1" type="ORF">AVEN_176983_1</name>
</gene>
<dbReference type="AlphaFoldDB" id="A0A4Y2PHB6"/>
<comment type="caution">
    <text evidence="1">The sequence shown here is derived from an EMBL/GenBank/DDBJ whole genome shotgun (WGS) entry which is preliminary data.</text>
</comment>
<reference evidence="1 2" key="1">
    <citation type="journal article" date="2019" name="Sci. Rep.">
        <title>Orb-weaving spider Araneus ventricosus genome elucidates the spidroin gene catalogue.</title>
        <authorList>
            <person name="Kono N."/>
            <person name="Nakamura H."/>
            <person name="Ohtoshi R."/>
            <person name="Moran D.A.P."/>
            <person name="Shinohara A."/>
            <person name="Yoshida Y."/>
            <person name="Fujiwara M."/>
            <person name="Mori M."/>
            <person name="Tomita M."/>
            <person name="Arakawa K."/>
        </authorList>
    </citation>
    <scope>NUCLEOTIDE SEQUENCE [LARGE SCALE GENOMIC DNA]</scope>
</reference>
<name>A0A4Y2PHB6_ARAVE</name>
<sequence length="484" mass="57701">MEKQLKCVLLLSLQEMALRRLAVLLWSGSDILASISKFQSYGSYDEIMKKWLETIEGKVQDKMLKLELPECLTKQMIDIVKPIGLQLKRRKEFLDDDLNDMSQEISLPDSAKLCWTTAGTIDYRKTAEELVRCGELDVHQRYKIACIYCLEDYIPLLWKELPEKMKDIYGKAKYQHLDLSFCWPHILKGELSKLDYLLRTFDRNLTTFNQWAFEYSAENYYKTATEYFFQKLTHEEREASLMRTVEAVVRDRFRPESTYLFFFRNEILCYLLSVMTPEQQMEIVKARPIDVFSCFLVWPLQGLFLENAGLIWTFLPPSSYDGLLQKMADRFEMSYHYFPKLFQEFFMQSPLDFKKYFVDEESEFDVTNAYRFLSIFFRSQDSESIEIIFRNVDATDRVKLVFKDDLGLFYESILMDRWHMVVVCLREAALSKEDRKRWKEALMKCLINDIERIKWKKGKLKRFFEFLDKTDASADMERTLRSVS</sequence>
<dbReference type="EMBL" id="BGPR01011285">
    <property type="protein sequence ID" value="GBN50532.1"/>
    <property type="molecule type" value="Genomic_DNA"/>
</dbReference>
<evidence type="ECO:0000313" key="2">
    <source>
        <dbReference type="Proteomes" id="UP000499080"/>
    </source>
</evidence>
<accession>A0A4Y2PHB6</accession>
<protein>
    <submittedName>
        <fullName evidence="1">Uncharacterized protein</fullName>
    </submittedName>
</protein>
<keyword evidence="2" id="KW-1185">Reference proteome</keyword>
<dbReference type="Proteomes" id="UP000499080">
    <property type="component" value="Unassembled WGS sequence"/>
</dbReference>